<gene>
    <name evidence="6" type="ORF">GCM10010346_53250</name>
</gene>
<dbReference type="Pfam" id="PF20148">
    <property type="entry name" value="DUF6531"/>
    <property type="match status" value="1"/>
</dbReference>
<dbReference type="RefSeq" id="WP_138896535.1">
    <property type="nucleotide sequence ID" value="NZ_BMVO01000023.1"/>
</dbReference>
<protein>
    <recommendedName>
        <fullName evidence="8">Type IV secretion protein Rhs</fullName>
    </recommendedName>
</protein>
<dbReference type="Pfam" id="PF25023">
    <property type="entry name" value="TEN_YD-shell"/>
    <property type="match status" value="2"/>
</dbReference>
<feature type="compositionally biased region" description="Basic and acidic residues" evidence="2">
    <location>
        <begin position="124"/>
        <end position="133"/>
    </location>
</feature>
<dbReference type="InterPro" id="IPR006530">
    <property type="entry name" value="YD"/>
</dbReference>
<dbReference type="InterPro" id="IPR022385">
    <property type="entry name" value="Rhs_assc_core"/>
</dbReference>
<evidence type="ECO:0000259" key="4">
    <source>
        <dbReference type="Pfam" id="PF21725"/>
    </source>
</evidence>
<dbReference type="InterPro" id="IPR031325">
    <property type="entry name" value="RHS_repeat"/>
</dbReference>
<keyword evidence="7" id="KW-1185">Reference proteome</keyword>
<dbReference type="NCBIfam" id="TIGR01643">
    <property type="entry name" value="YD_repeat_2x"/>
    <property type="match status" value="10"/>
</dbReference>
<evidence type="ECO:0000256" key="2">
    <source>
        <dbReference type="SAM" id="MobiDB-lite"/>
    </source>
</evidence>
<dbReference type="Pfam" id="PF21725">
    <property type="entry name" value="T7SS_signal"/>
    <property type="match status" value="1"/>
</dbReference>
<dbReference type="InterPro" id="IPR045351">
    <property type="entry name" value="DUF6531"/>
</dbReference>
<dbReference type="Gene3D" id="2.180.10.10">
    <property type="entry name" value="RHS repeat-associated core"/>
    <property type="match status" value="3"/>
</dbReference>
<proteinExistence type="predicted"/>
<dbReference type="PANTHER" id="PTHR32305">
    <property type="match status" value="1"/>
</dbReference>
<evidence type="ECO:0008006" key="8">
    <source>
        <dbReference type="Google" id="ProtNLM"/>
    </source>
</evidence>
<dbReference type="InterPro" id="IPR056823">
    <property type="entry name" value="TEN-like_YD-shell"/>
</dbReference>
<feature type="region of interest" description="Disordered" evidence="2">
    <location>
        <begin position="279"/>
        <end position="326"/>
    </location>
</feature>
<feature type="domain" description="DUF6531" evidence="3">
    <location>
        <begin position="324"/>
        <end position="396"/>
    </location>
</feature>
<dbReference type="EMBL" id="BMVO01000023">
    <property type="protein sequence ID" value="GHB23014.1"/>
    <property type="molecule type" value="Genomic_DNA"/>
</dbReference>
<dbReference type="InterPro" id="IPR049082">
    <property type="entry name" value="T7SS_signal"/>
</dbReference>
<dbReference type="Pfam" id="PF05593">
    <property type="entry name" value="RHS_repeat"/>
    <property type="match status" value="5"/>
</dbReference>
<feature type="domain" description="Teneurin-like YD-shell" evidence="5">
    <location>
        <begin position="460"/>
        <end position="625"/>
    </location>
</feature>
<feature type="domain" description="Teneurin-like YD-shell" evidence="5">
    <location>
        <begin position="631"/>
        <end position="750"/>
    </location>
</feature>
<dbReference type="InterPro" id="IPR050708">
    <property type="entry name" value="T6SS_VgrG/RHS"/>
</dbReference>
<reference evidence="7" key="1">
    <citation type="journal article" date="2019" name="Int. J. Syst. Evol. Microbiol.">
        <title>The Global Catalogue of Microorganisms (GCM) 10K type strain sequencing project: providing services to taxonomists for standard genome sequencing and annotation.</title>
        <authorList>
            <consortium name="The Broad Institute Genomics Platform"/>
            <consortium name="The Broad Institute Genome Sequencing Center for Infectious Disease"/>
            <person name="Wu L."/>
            <person name="Ma J."/>
        </authorList>
    </citation>
    <scope>NUCLEOTIDE SEQUENCE [LARGE SCALE GENOMIC DNA]</scope>
    <source>
        <strain evidence="7">JCM 4737</strain>
    </source>
</reference>
<accession>A0ABQ3E5E4</accession>
<evidence type="ECO:0000313" key="6">
    <source>
        <dbReference type="EMBL" id="GHB23014.1"/>
    </source>
</evidence>
<evidence type="ECO:0000259" key="5">
    <source>
        <dbReference type="Pfam" id="PF25023"/>
    </source>
</evidence>
<name>A0ABQ3E5E4_9ACTN</name>
<dbReference type="Proteomes" id="UP000599437">
    <property type="component" value="Unassembled WGS sequence"/>
</dbReference>
<feature type="domain" description="Putative T7SS secretion signal" evidence="4">
    <location>
        <begin position="5"/>
        <end position="183"/>
    </location>
</feature>
<comment type="caution">
    <text evidence="6">The sequence shown here is derived from an EMBL/GenBank/DDBJ whole genome shotgun (WGS) entry which is preliminary data.</text>
</comment>
<evidence type="ECO:0000256" key="1">
    <source>
        <dbReference type="ARBA" id="ARBA00022737"/>
    </source>
</evidence>
<evidence type="ECO:0000313" key="7">
    <source>
        <dbReference type="Proteomes" id="UP000599437"/>
    </source>
</evidence>
<feature type="compositionally biased region" description="Basic and acidic residues" evidence="2">
    <location>
        <begin position="288"/>
        <end position="325"/>
    </location>
</feature>
<dbReference type="NCBIfam" id="TIGR03696">
    <property type="entry name" value="Rhs_assc_core"/>
    <property type="match status" value="1"/>
</dbReference>
<dbReference type="PANTHER" id="PTHR32305:SF15">
    <property type="entry name" value="PROTEIN RHSA-RELATED"/>
    <property type="match status" value="1"/>
</dbReference>
<sequence length="1459" mass="160793">MSETIGANDTPKDLIPGNVTQLQTLDITLSVYADAFQDAKMRLKTVDEEEWQGTTALDFRSKVRHIPDTLDTAHDEFAKAAKAVRDYSEVLEEAQRKAKPIIEDAAEARQASKNYQRDVDDYNAAVERRDDPLPQRPPETDPGGAAMGGCVSRLNALRAQVDEAARVAKPKLDAAAGAAPDEPGWFKQLLGGGKNLAKGFYEGLDGLGSLTDTLTHPSRWGMQLASVADGLMYGVQNPTEFAKSIADWDTMKNEPARWVGRLGPDVLLGLATGGAGAAATRSSSAARRIAERARRLREEGRGRDDAHNRPDDVCRSDGDKCKTGEPVDIATGEMSLTRTDLTLPGAFPLILQRTHLSNYGAGGWFGPSWAATLDQHLEVGENDILFAGADGMLLAYPCPDSLDAVYPSYGPRWPLHRDGTDEAAYRITDPATGRTLHFAPHPATGHPLTAIENRAGHRIDIDYDAETGRPTAVRHYGGYRVDIDTHPELPRITALRLDDTLLISYGYDEFGNLTTVTNSSDQPHRFTYDDADRITTWTDSNGSSFGYVYDHTGRVLRTLGPDGMWSGSFRYEPADRRTTYTDSLGHATVYEYDEHCKLTHTADPLGNRTTQQWTRDGRHLASITDALGHTTRFERDDVGNLTAVLMPDGSHATAVYNELNLPVLVTEPGGITWQYTYDQVGNRLSTTGPTGATTAYDYNETGHLSAVTDALGHTRWIQSNSAGLPMVVTNPDGNSICVTRDSLGRTCSITDALGSITRLSWTVEGKPLRREYNDGSLESWTWDGEGNLLTYTDQAGNTTRRTYTHFGLPASRTDPNGAEFRFSYDTELQLTSVTNPAGLTWSYTHDEAGHLAAETDFNGRSLKYIHDPAGRLVSRTNGAGETETFTRDPLGRVTAHAFSDNRVSTYAYAPTGQIAAMTNPDAVVDHIHDPLGRLLSETINGRTTSYTYDALGRRTSRTTPSGLISTWDYGTGPQPLALSNSAGHRLDFGYNVVGQEITRIFDDNAFLLQTWDAGGRLASQSIRNSNSAADPVQDRQYTYRPDGYLTQLIEHTTGTRRFTLSSAGRVTTVTGSDWSESYAYDTTGNVTSAITATTADTDGPRELSGTLLHRAGRTRFTYDAQGRLVRRTRRLLSGQTRHWTYSWNAEDRLAETTTPDGTRWRYIYDPTGRRIAKHRVDPVGEAAECIHFTWEGTRLAEQTAADGTVTSWDYTPGTHRPLVQTERRPRAIDPRLKWLTAGETSQDEYDSRFHAIITDLVGTPTELLNADGEIVWHYRTALWGSPLPAPTGRSDVDCPLRFPGQYADPETGLHYNNQRYFDPETARYLTPDPLRLGPADNHHAYVPNPYAGTDPLGLMCVKIGDADPASQQGNLPLLADKIAAHGDINKRGIPGVDDEDVAEYLEDMMAGSEGRKLRDTQSGTPRWAWWDDETGTMLIREGNNGTFMQPSRGHDYYMDQLKE</sequence>
<organism evidence="6 7">
    <name type="scientific">Streptomyces chryseus</name>
    <dbReference type="NCBI Taxonomy" id="68186"/>
    <lineage>
        <taxon>Bacteria</taxon>
        <taxon>Bacillati</taxon>
        <taxon>Actinomycetota</taxon>
        <taxon>Actinomycetes</taxon>
        <taxon>Kitasatosporales</taxon>
        <taxon>Streptomycetaceae</taxon>
        <taxon>Streptomyces</taxon>
    </lineage>
</organism>
<keyword evidence="1" id="KW-0677">Repeat</keyword>
<evidence type="ECO:0000259" key="3">
    <source>
        <dbReference type="Pfam" id="PF20148"/>
    </source>
</evidence>
<feature type="region of interest" description="Disordered" evidence="2">
    <location>
        <begin position="124"/>
        <end position="144"/>
    </location>
</feature>